<dbReference type="Proteomes" id="UP000712157">
    <property type="component" value="Unassembled WGS sequence"/>
</dbReference>
<dbReference type="InterPro" id="IPR050490">
    <property type="entry name" value="Bact_solute-bd_prot1"/>
</dbReference>
<dbReference type="SUPFAM" id="SSF53850">
    <property type="entry name" value="Periplasmic binding protein-like II"/>
    <property type="match status" value="1"/>
</dbReference>
<proteinExistence type="predicted"/>
<gene>
    <name evidence="2" type="ORF">KTH89_24315</name>
</gene>
<reference evidence="2" key="1">
    <citation type="submission" date="2021-06" db="EMBL/GenBank/DDBJ databases">
        <title>Description of novel taxa of the family Lachnospiraceae.</title>
        <authorList>
            <person name="Chaplin A.V."/>
            <person name="Sokolova S.R."/>
            <person name="Pikina A.P."/>
            <person name="Korzhanova M."/>
            <person name="Belova V."/>
            <person name="Korostin D."/>
            <person name="Efimov B.A."/>
        </authorList>
    </citation>
    <scope>NUCLEOTIDE SEQUENCE</scope>
    <source>
        <strain evidence="2">ASD5720</strain>
    </source>
</reference>
<feature type="chain" id="PRO_5039556172" evidence="1">
    <location>
        <begin position="21"/>
        <end position="479"/>
    </location>
</feature>
<evidence type="ECO:0000313" key="3">
    <source>
        <dbReference type="Proteomes" id="UP000712157"/>
    </source>
</evidence>
<evidence type="ECO:0000256" key="1">
    <source>
        <dbReference type="SAM" id="SignalP"/>
    </source>
</evidence>
<evidence type="ECO:0000313" key="2">
    <source>
        <dbReference type="EMBL" id="MBU9739665.1"/>
    </source>
</evidence>
<sequence>MKKQICILLVICMTVLGISACGKSDDGAGADTNTNSTTGAEQGSASEQSGDRKKITFAYLDASGEDAKEDGWIHKWAMDTYDKWDQKDQVELELIPYVGSEGDYFTKMALELSDKSTAPDIFYEDSFQVTADAAANYLAPLDEYLGSWESWSNGSVIDACKEAATGMDGKVYGIPLATDSRGIWANTAVLQQAGLSKDWKPATWAELLDGCRQIKEKCEGVVPFWYTCEETSEATSINTFEMVLYGTKDHLFDTETGKWNIRSKDMLSSLEFFQTTMKEELTGSASEVTNTNSLNYAMEYLRDGKLGMVLTSTAVPNAFYSAGQSFEWADWEKTLSLIPMPTQNGDLGGSVTMSGGYAWSVSSHSEEKELAFDFITAMMDNKEQVVTYMMECGQLPTIDVSDAANYGDLSSRPFMQEATELLQNAQYRPHNEKYSEVSTFLSQMVNSVVCGNDPAEALENYSQSVISIVGEENTQDLSK</sequence>
<dbReference type="InterPro" id="IPR006059">
    <property type="entry name" value="SBP"/>
</dbReference>
<comment type="caution">
    <text evidence="2">The sequence shown here is derived from an EMBL/GenBank/DDBJ whole genome shotgun (WGS) entry which is preliminary data.</text>
</comment>
<feature type="signal peptide" evidence="1">
    <location>
        <begin position="1"/>
        <end position="20"/>
    </location>
</feature>
<keyword evidence="1" id="KW-0732">Signal</keyword>
<protein>
    <submittedName>
        <fullName evidence="2">Extracellular solute-binding protein</fullName>
    </submittedName>
</protein>
<dbReference type="PANTHER" id="PTHR43649">
    <property type="entry name" value="ARABINOSE-BINDING PROTEIN-RELATED"/>
    <property type="match status" value="1"/>
</dbReference>
<dbReference type="EMBL" id="JAHQCW010000073">
    <property type="protein sequence ID" value="MBU9739665.1"/>
    <property type="molecule type" value="Genomic_DNA"/>
</dbReference>
<dbReference type="AlphaFoldDB" id="A0A949NJ75"/>
<dbReference type="PANTHER" id="PTHR43649:SF14">
    <property type="entry name" value="BLR3389 PROTEIN"/>
    <property type="match status" value="1"/>
</dbReference>
<dbReference type="Pfam" id="PF01547">
    <property type="entry name" value="SBP_bac_1"/>
    <property type="match status" value="1"/>
</dbReference>
<dbReference type="PROSITE" id="PS51257">
    <property type="entry name" value="PROKAR_LIPOPROTEIN"/>
    <property type="match status" value="1"/>
</dbReference>
<keyword evidence="3" id="KW-1185">Reference proteome</keyword>
<dbReference type="RefSeq" id="WP_238723421.1">
    <property type="nucleotide sequence ID" value="NZ_JAHQCW010000073.1"/>
</dbReference>
<organism evidence="2 3">
    <name type="scientific">Diplocloster agilis</name>
    <dbReference type="NCBI Taxonomy" id="2850323"/>
    <lineage>
        <taxon>Bacteria</taxon>
        <taxon>Bacillati</taxon>
        <taxon>Bacillota</taxon>
        <taxon>Clostridia</taxon>
        <taxon>Lachnospirales</taxon>
        <taxon>Lachnospiraceae</taxon>
        <taxon>Diplocloster</taxon>
    </lineage>
</organism>
<name>A0A949NJ75_9FIRM</name>
<accession>A0A949NJ75</accession>
<dbReference type="Gene3D" id="3.40.190.10">
    <property type="entry name" value="Periplasmic binding protein-like II"/>
    <property type="match status" value="1"/>
</dbReference>